<dbReference type="InterPro" id="IPR009079">
    <property type="entry name" value="4_helix_cytokine-like_core"/>
</dbReference>
<evidence type="ECO:0000313" key="7">
    <source>
        <dbReference type="Proteomes" id="UP000515129"/>
    </source>
</evidence>
<name>A0A6P6L5X8_CARAU</name>
<comment type="subcellular location">
    <subcellularLocation>
        <location evidence="1">Secreted</location>
    </subcellularLocation>
</comment>
<dbReference type="InterPro" id="IPR002069">
    <property type="entry name" value="Interferon_gamma"/>
</dbReference>
<dbReference type="OrthoDB" id="8957647at2759"/>
<dbReference type="PANTHER" id="PTHR11419:SF0">
    <property type="entry name" value="INTERFERON GAMMA"/>
    <property type="match status" value="1"/>
</dbReference>
<keyword evidence="5" id="KW-0325">Glycoprotein</keyword>
<accession>A0A6P6L5X8</accession>
<dbReference type="KEGG" id="caua:113056353"/>
<evidence type="ECO:0000256" key="1">
    <source>
        <dbReference type="ARBA" id="ARBA00004613"/>
    </source>
</evidence>
<keyword evidence="4" id="KW-0964">Secreted</keyword>
<dbReference type="CTD" id="553965"/>
<evidence type="ECO:0000313" key="8">
    <source>
        <dbReference type="RefSeq" id="XP_026078886.1"/>
    </source>
</evidence>
<dbReference type="Proteomes" id="UP000515129">
    <property type="component" value="Chromosome 4"/>
</dbReference>
<dbReference type="GO" id="GO:0005133">
    <property type="term" value="F:type II interferon receptor binding"/>
    <property type="evidence" value="ECO:0007669"/>
    <property type="project" value="InterPro"/>
</dbReference>
<evidence type="ECO:0000256" key="3">
    <source>
        <dbReference type="ARBA" id="ARBA00022514"/>
    </source>
</evidence>
<keyword evidence="3" id="KW-0202">Cytokine</keyword>
<reference evidence="8" key="1">
    <citation type="submission" date="2025-08" db="UniProtKB">
        <authorList>
            <consortium name="RefSeq"/>
        </authorList>
    </citation>
    <scope>IDENTIFICATION</scope>
    <source>
        <strain evidence="8">Wakin</strain>
        <tissue evidence="8">Muscle</tissue>
    </source>
</reference>
<evidence type="ECO:0000256" key="4">
    <source>
        <dbReference type="ARBA" id="ARBA00022525"/>
    </source>
</evidence>
<dbReference type="PANTHER" id="PTHR11419">
    <property type="entry name" value="INTERFERON GAMMA"/>
    <property type="match status" value="1"/>
</dbReference>
<dbReference type="GO" id="GO:0006955">
    <property type="term" value="P:immune response"/>
    <property type="evidence" value="ECO:0007669"/>
    <property type="project" value="InterPro"/>
</dbReference>
<evidence type="ECO:0000256" key="5">
    <source>
        <dbReference type="ARBA" id="ARBA00023180"/>
    </source>
</evidence>
<sequence length="166" mass="19245">MYCRLYMVYLICALLLIVSLQGTVGARLPQSQKDKEQMLKNVREKIESLQKHYHTTGTEWFGKSVLSSHLHQLNSKASCTCQSLLLDSMLNITETIFQDMRGKAENEETKTSLRDVMTEVKMLRHKYSEEQKVWRELQDIHSVEVNNGKIQKGALNSFLILYDLAY</sequence>
<dbReference type="Gene3D" id="1.20.1250.10">
    <property type="match status" value="1"/>
</dbReference>
<feature type="signal peptide" evidence="6">
    <location>
        <begin position="1"/>
        <end position="26"/>
    </location>
</feature>
<evidence type="ECO:0000256" key="2">
    <source>
        <dbReference type="ARBA" id="ARBA00007566"/>
    </source>
</evidence>
<keyword evidence="6" id="KW-0732">Signal</keyword>
<dbReference type="RefSeq" id="XP_026078886.1">
    <property type="nucleotide sequence ID" value="XM_026223101.1"/>
</dbReference>
<proteinExistence type="inferred from homology"/>
<dbReference type="AlphaFoldDB" id="A0A6P6L5X8"/>
<organism evidence="7 8">
    <name type="scientific">Carassius auratus</name>
    <name type="common">Goldfish</name>
    <dbReference type="NCBI Taxonomy" id="7957"/>
    <lineage>
        <taxon>Eukaryota</taxon>
        <taxon>Metazoa</taxon>
        <taxon>Chordata</taxon>
        <taxon>Craniata</taxon>
        <taxon>Vertebrata</taxon>
        <taxon>Euteleostomi</taxon>
        <taxon>Actinopterygii</taxon>
        <taxon>Neopterygii</taxon>
        <taxon>Teleostei</taxon>
        <taxon>Ostariophysi</taxon>
        <taxon>Cypriniformes</taxon>
        <taxon>Cyprinidae</taxon>
        <taxon>Cyprininae</taxon>
        <taxon>Carassius</taxon>
    </lineage>
</organism>
<keyword evidence="7" id="KW-1185">Reference proteome</keyword>
<protein>
    <submittedName>
        <fullName evidence="8">Interferon gamma-related</fullName>
    </submittedName>
</protein>
<dbReference type="SUPFAM" id="SSF47266">
    <property type="entry name" value="4-helical cytokines"/>
    <property type="match status" value="1"/>
</dbReference>
<dbReference type="GO" id="GO:0005125">
    <property type="term" value="F:cytokine activity"/>
    <property type="evidence" value="ECO:0007669"/>
    <property type="project" value="UniProtKB-KW"/>
</dbReference>
<comment type="similarity">
    <text evidence="2">Belongs to the type II (or gamma) interferon family.</text>
</comment>
<dbReference type="GO" id="GO:0005615">
    <property type="term" value="C:extracellular space"/>
    <property type="evidence" value="ECO:0007669"/>
    <property type="project" value="UniProtKB-KW"/>
</dbReference>
<gene>
    <name evidence="8" type="primary">ifng1r</name>
</gene>
<evidence type="ECO:0000256" key="6">
    <source>
        <dbReference type="SAM" id="SignalP"/>
    </source>
</evidence>
<feature type="chain" id="PRO_5028470070" evidence="6">
    <location>
        <begin position="27"/>
        <end position="166"/>
    </location>
</feature>